<dbReference type="Gene3D" id="2.40.230.20">
    <property type="entry name" value="Nucleoside-specific channel-forming protein, Tsx-like"/>
    <property type="match status" value="1"/>
</dbReference>
<dbReference type="GO" id="GO:0009279">
    <property type="term" value="C:cell outer membrane"/>
    <property type="evidence" value="ECO:0007669"/>
    <property type="project" value="InterPro"/>
</dbReference>
<accession>A0A1R3SYW4</accession>
<dbReference type="SUPFAM" id="SSF111364">
    <property type="entry name" value="Tsx-like channel"/>
    <property type="match status" value="1"/>
</dbReference>
<dbReference type="EMBL" id="LT605205">
    <property type="protein sequence ID" value="SCD19069.1"/>
    <property type="molecule type" value="Genomic_DNA"/>
</dbReference>
<dbReference type="Pfam" id="PF16412">
    <property type="entry name" value="DUF5020"/>
    <property type="match status" value="1"/>
</dbReference>
<evidence type="ECO:0000313" key="2">
    <source>
        <dbReference type="EMBL" id="SCD19069.1"/>
    </source>
</evidence>
<proteinExistence type="predicted"/>
<organism evidence="2 3">
    <name type="scientific">Proteiniphilum saccharofermentans</name>
    <dbReference type="NCBI Taxonomy" id="1642647"/>
    <lineage>
        <taxon>Bacteria</taxon>
        <taxon>Pseudomonadati</taxon>
        <taxon>Bacteroidota</taxon>
        <taxon>Bacteroidia</taxon>
        <taxon>Bacteroidales</taxon>
        <taxon>Dysgonomonadaceae</taxon>
        <taxon>Proteiniphilum</taxon>
    </lineage>
</organism>
<feature type="signal peptide" evidence="1">
    <location>
        <begin position="1"/>
        <end position="20"/>
    </location>
</feature>
<sequence>MVRNIVLSLVILCAAGTIQAQNLQLHFDPRHSLYGDKIGAPVNYLTATFEMFKPDQWGSTFMFVDFDFNFDKRNPGLAYAEIAREFKIGDFPLLPHIEYNGGLGLVRGSDGVGFSIPSSYLGGFGYPFQLGNFFMSTYVAYKLNAFQELSHDAQWTLTWNSTLAGGKLSLAGFLDIWSENKNRTGEGDEKGKKMVLLSEPQIWYNITPQFAIGSEVEVSYNFVIGANSFYAIPTIATKWNF</sequence>
<dbReference type="STRING" id="1642647.PSM36_0233"/>
<evidence type="ECO:0008006" key="4">
    <source>
        <dbReference type="Google" id="ProtNLM"/>
    </source>
</evidence>
<feature type="chain" id="PRO_5013294741" description="Secreted protein" evidence="1">
    <location>
        <begin position="21"/>
        <end position="241"/>
    </location>
</feature>
<reference evidence="2 3" key="1">
    <citation type="submission" date="2016-08" db="EMBL/GenBank/DDBJ databases">
        <authorList>
            <person name="Seilhamer J.J."/>
        </authorList>
    </citation>
    <scope>NUCLEOTIDE SEQUENCE [LARGE SCALE GENOMIC DNA]</scope>
    <source>
        <strain evidence="2">M3/6</strain>
    </source>
</reference>
<gene>
    <name evidence="2" type="ORF">PSM36_0233</name>
</gene>
<dbReference type="Proteomes" id="UP000187464">
    <property type="component" value="Chromosome I"/>
</dbReference>
<keyword evidence="3" id="KW-1185">Reference proteome</keyword>
<dbReference type="KEGG" id="psac:PSM36_0233"/>
<dbReference type="InterPro" id="IPR036777">
    <property type="entry name" value="Channel_Tsx-like_sf"/>
</dbReference>
<evidence type="ECO:0000313" key="3">
    <source>
        <dbReference type="Proteomes" id="UP000187464"/>
    </source>
</evidence>
<name>A0A1R3SYW4_9BACT</name>
<protein>
    <recommendedName>
        <fullName evidence="4">Secreted protein</fullName>
    </recommendedName>
</protein>
<evidence type="ECO:0000256" key="1">
    <source>
        <dbReference type="SAM" id="SignalP"/>
    </source>
</evidence>
<dbReference type="AlphaFoldDB" id="A0A1R3SYW4"/>
<dbReference type="RefSeq" id="WP_076931965.1">
    <property type="nucleotide sequence ID" value="NZ_LT605205.1"/>
</dbReference>
<keyword evidence="1" id="KW-0732">Signal</keyword>